<dbReference type="GeneID" id="93679268"/>
<reference evidence="1 5" key="3">
    <citation type="submission" date="2024-01" db="EMBL/GenBank/DDBJ databases">
        <title>Unpublished Manusciprt.</title>
        <authorList>
            <person name="Duman M."/>
            <person name="Valdes E.G."/>
            <person name="Ajmi N."/>
            <person name="Altun S."/>
            <person name="Saticioglu I.B."/>
        </authorList>
    </citation>
    <scope>NUCLEOTIDE SEQUENCE [LARGE SCALE GENOMIC DNA]</scope>
    <source>
        <strain evidence="1 5">139P</strain>
    </source>
</reference>
<dbReference type="EMBL" id="CP083803">
    <property type="protein sequence ID" value="UXZ47610.1"/>
    <property type="molecule type" value="Genomic_DNA"/>
</dbReference>
<keyword evidence="5" id="KW-1185">Reference proteome</keyword>
<sequence length="192" mass="21708">MQGLIINNPRLEFLRPALERWVDCIDRFNQFQGDNEAPYWHGAAANTGLLAAAAWQAELTALQQYTSKKQRDEGEREARGDLSINSAEESIHLHTSQRWPRMARLDMGPALQETANHAKTIAYASQFKAGALFVTPWKAGQHASPEELQDLVDDLQKHTACAIAWYFPYGYRKLHNELGQYYPGVALLLKQA</sequence>
<dbReference type="Proteomes" id="UP001209279">
    <property type="component" value="Chromosome"/>
</dbReference>
<protein>
    <submittedName>
        <fullName evidence="2">Uncharacterized protein</fullName>
    </submittedName>
</protein>
<reference evidence="3" key="2">
    <citation type="submission" date="2021-08" db="EMBL/GenBank/DDBJ databases">
        <authorList>
            <person name="Yaryura P.M."/>
            <person name="Bianco M.I."/>
            <person name="Morais C."/>
            <person name="Setubal J.C."/>
        </authorList>
    </citation>
    <scope>NUCLEOTIDE SEQUENCE</scope>
    <source>
        <strain evidence="3">AP1</strain>
    </source>
</reference>
<evidence type="ECO:0000313" key="1">
    <source>
        <dbReference type="EMBL" id="MEE1881207.1"/>
    </source>
</evidence>
<dbReference type="Proteomes" id="UP001329505">
    <property type="component" value="Unassembled WGS sequence"/>
</dbReference>
<evidence type="ECO:0000313" key="4">
    <source>
        <dbReference type="Proteomes" id="UP000199221"/>
    </source>
</evidence>
<accession>A0A1H9P7Y6</accession>
<organism evidence="2 4">
    <name type="scientific">Pseudomonas soli</name>
    <dbReference type="NCBI Taxonomy" id="1306993"/>
    <lineage>
        <taxon>Bacteria</taxon>
        <taxon>Pseudomonadati</taxon>
        <taxon>Pseudomonadota</taxon>
        <taxon>Gammaproteobacteria</taxon>
        <taxon>Pseudomonadales</taxon>
        <taxon>Pseudomonadaceae</taxon>
        <taxon>Pseudomonas</taxon>
    </lineage>
</organism>
<evidence type="ECO:0000313" key="2">
    <source>
        <dbReference type="EMBL" id="SER44005.1"/>
    </source>
</evidence>
<reference evidence="2 4" key="1">
    <citation type="submission" date="2016-10" db="EMBL/GenBank/DDBJ databases">
        <authorList>
            <person name="de Groot N.N."/>
        </authorList>
    </citation>
    <scope>NUCLEOTIDE SEQUENCE [LARGE SCALE GENOMIC DNA]</scope>
    <source>
        <strain evidence="2 4">LMG 27941</strain>
    </source>
</reference>
<dbReference type="EMBL" id="JAZDQQ010000010">
    <property type="protein sequence ID" value="MEE1881207.1"/>
    <property type="molecule type" value="Genomic_DNA"/>
</dbReference>
<dbReference type="AlphaFoldDB" id="A0A1H9P7Y6"/>
<dbReference type="RefSeq" id="WP_023630053.1">
    <property type="nucleotide sequence ID" value="NZ_CATKPM010000007.1"/>
</dbReference>
<proteinExistence type="predicted"/>
<evidence type="ECO:0000313" key="3">
    <source>
        <dbReference type="EMBL" id="UXZ47610.1"/>
    </source>
</evidence>
<evidence type="ECO:0000313" key="5">
    <source>
        <dbReference type="Proteomes" id="UP001329505"/>
    </source>
</evidence>
<dbReference type="KEGG" id="pmos:O165_016320"/>
<dbReference type="Proteomes" id="UP000199221">
    <property type="component" value="Unassembled WGS sequence"/>
</dbReference>
<gene>
    <name evidence="3" type="ORF">K7K07_11590</name>
    <name evidence="2" type="ORF">SAMN05216230_10855</name>
    <name evidence="1" type="ORF">V0R55_13645</name>
</gene>
<name>A0A1H9P7Y6_9PSED</name>
<dbReference type="EMBL" id="FOEQ01000008">
    <property type="protein sequence ID" value="SER44005.1"/>
    <property type="molecule type" value="Genomic_DNA"/>
</dbReference>